<gene>
    <name evidence="1" type="ORF">A6A03_02750</name>
</gene>
<proteinExistence type="predicted"/>
<evidence type="ECO:0000313" key="1">
    <source>
        <dbReference type="EMBL" id="OAN45092.1"/>
    </source>
</evidence>
<dbReference type="RefSeq" id="WP_066788564.1">
    <property type="nucleotide sequence ID" value="NZ_LWQS01000060.1"/>
</dbReference>
<keyword evidence="2" id="KW-1185">Reference proteome</keyword>
<dbReference type="Proteomes" id="UP000078287">
    <property type="component" value="Unassembled WGS sequence"/>
</dbReference>
<reference evidence="1 2" key="1">
    <citation type="submission" date="2016-04" db="EMBL/GenBank/DDBJ databases">
        <title>Chloroflexus islandicus sp. nov., a thermophilic filamentous anoxygenic phototrophic bacterium from geyser Strokkur (Iceland).</title>
        <authorList>
            <person name="Gaisin V.A."/>
            <person name="Kalashnikov A.M."/>
            <person name="Sukhacheva M.V."/>
            <person name="Grouzdev D.S."/>
            <person name="Ivanov T.M."/>
            <person name="Kuznetsov B."/>
            <person name="Gorlenko V.M."/>
        </authorList>
    </citation>
    <scope>NUCLEOTIDE SEQUENCE [LARGE SCALE GENOMIC DNA]</scope>
    <source>
        <strain evidence="2">isl-2</strain>
    </source>
</reference>
<evidence type="ECO:0000313" key="2">
    <source>
        <dbReference type="Proteomes" id="UP000078287"/>
    </source>
</evidence>
<dbReference type="OrthoDB" id="164795at2"/>
<comment type="caution">
    <text evidence="1">The sequence shown here is derived from an EMBL/GenBank/DDBJ whole genome shotgun (WGS) entry which is preliminary data.</text>
</comment>
<dbReference type="EMBL" id="LWQS01000060">
    <property type="protein sequence ID" value="OAN45092.1"/>
    <property type="molecule type" value="Genomic_DNA"/>
</dbReference>
<dbReference type="AlphaFoldDB" id="A0A178M8L9"/>
<accession>A0A178M8L9</accession>
<dbReference type="STRING" id="1707952.A6A03_02750"/>
<sequence length="81" mass="8706">MTLDEAIAEIQRRIAAASPSAVTRVTRVSAEEASIRAYAPAADEQAIKNATTEFTISLLTNEGLDVQVLVYDITTSLPPEE</sequence>
<name>A0A178M8L9_9CHLR</name>
<protein>
    <submittedName>
        <fullName evidence="1">Uncharacterized protein</fullName>
    </submittedName>
</protein>
<organism evidence="1 2">
    <name type="scientific">Chloroflexus islandicus</name>
    <dbReference type="NCBI Taxonomy" id="1707952"/>
    <lineage>
        <taxon>Bacteria</taxon>
        <taxon>Bacillati</taxon>
        <taxon>Chloroflexota</taxon>
        <taxon>Chloroflexia</taxon>
        <taxon>Chloroflexales</taxon>
        <taxon>Chloroflexineae</taxon>
        <taxon>Chloroflexaceae</taxon>
        <taxon>Chloroflexus</taxon>
    </lineage>
</organism>